<dbReference type="HOGENOM" id="CLU_178365_0_0_9"/>
<proteinExistence type="predicted"/>
<accession>J8I2Q6</accession>
<protein>
    <submittedName>
        <fullName evidence="1">Uncharacterized protein</fullName>
    </submittedName>
</protein>
<evidence type="ECO:0000313" key="1">
    <source>
        <dbReference type="EMBL" id="EJR32665.1"/>
    </source>
</evidence>
<dbReference type="PATRIC" id="fig|1053226.3.peg.2550"/>
<comment type="caution">
    <text evidence="1">The sequence shown here is derived from an EMBL/GenBank/DDBJ whole genome shotgun (WGS) entry which is preliminary data.</text>
</comment>
<gene>
    <name evidence="1" type="ORF">IIG_02517</name>
</gene>
<dbReference type="EMBL" id="AHEU01000017">
    <property type="protein sequence ID" value="EJR32665.1"/>
    <property type="molecule type" value="Genomic_DNA"/>
</dbReference>
<dbReference type="Proteomes" id="UP000006960">
    <property type="component" value="Unassembled WGS sequence"/>
</dbReference>
<sequence>MVIPANVQVNIDEKAIKEYILQQIDQQLHETLLMVDLEKLAVITSMSKRFLEDEILSDPRMRLIERRRNRKRWWFYKRALEVITEIVDEW</sequence>
<reference evidence="1 2" key="1">
    <citation type="submission" date="2012-04" db="EMBL/GenBank/DDBJ databases">
        <title>The Genome Sequence of Bacillus cereus VD048.</title>
        <authorList>
            <consortium name="The Broad Institute Genome Sequencing Platform"/>
            <consortium name="The Broad Institute Genome Sequencing Center for Infectious Disease"/>
            <person name="Feldgarden M."/>
            <person name="Van der Auwera G.A."/>
            <person name="Mahillon J."/>
            <person name="Duprez V."/>
            <person name="Timmery S."/>
            <person name="Mattelet C."/>
            <person name="Dierick K."/>
            <person name="Sun M."/>
            <person name="Yu Z."/>
            <person name="Zhu L."/>
            <person name="Hu X."/>
            <person name="Shank E.B."/>
            <person name="Swiecicka I."/>
            <person name="Hansen B.M."/>
            <person name="Andrup L."/>
            <person name="Young S.K."/>
            <person name="Zeng Q."/>
            <person name="Gargeya S."/>
            <person name="Fitzgerald M."/>
            <person name="Haas B."/>
            <person name="Abouelleil A."/>
            <person name="Alvarado L."/>
            <person name="Arachchi H.M."/>
            <person name="Berlin A."/>
            <person name="Chapman S.B."/>
            <person name="Goldberg J."/>
            <person name="Griggs A."/>
            <person name="Gujja S."/>
            <person name="Hansen M."/>
            <person name="Howarth C."/>
            <person name="Imamovic A."/>
            <person name="Larimer J."/>
            <person name="McCowen C."/>
            <person name="Montmayeur A."/>
            <person name="Murphy C."/>
            <person name="Neiman D."/>
            <person name="Pearson M."/>
            <person name="Priest M."/>
            <person name="Roberts A."/>
            <person name="Saif S."/>
            <person name="Shea T."/>
            <person name="Sisk P."/>
            <person name="Sykes S."/>
            <person name="Wortman J."/>
            <person name="Nusbaum C."/>
            <person name="Birren B."/>
        </authorList>
    </citation>
    <scope>NUCLEOTIDE SEQUENCE [LARGE SCALE GENOMIC DNA]</scope>
    <source>
        <strain evidence="1 2">VD048</strain>
    </source>
</reference>
<name>J8I2Q6_BACCE</name>
<dbReference type="AlphaFoldDB" id="J8I2Q6"/>
<evidence type="ECO:0000313" key="2">
    <source>
        <dbReference type="Proteomes" id="UP000006960"/>
    </source>
</evidence>
<organism evidence="1 2">
    <name type="scientific">Bacillus cereus VD048</name>
    <dbReference type="NCBI Taxonomy" id="1053226"/>
    <lineage>
        <taxon>Bacteria</taxon>
        <taxon>Bacillati</taxon>
        <taxon>Bacillota</taxon>
        <taxon>Bacilli</taxon>
        <taxon>Bacillales</taxon>
        <taxon>Bacillaceae</taxon>
        <taxon>Bacillus</taxon>
        <taxon>Bacillus cereus group</taxon>
    </lineage>
</organism>